<gene>
    <name evidence="1" type="ORF">EVAR_12033_1</name>
</gene>
<comment type="caution">
    <text evidence="1">The sequence shown here is derived from an EMBL/GenBank/DDBJ whole genome shotgun (WGS) entry which is preliminary data.</text>
</comment>
<sequence>MRSRYDDYDAYPIQFEEACEALLTTLDDSKSDHEAVLTKVDADFLRIFELADCIKLAFDDSGCGKEWERAAEPGPSLASSANGGMISAVADIKPDSL</sequence>
<dbReference type="EMBL" id="BGZK01000128">
    <property type="protein sequence ID" value="GBP21432.1"/>
    <property type="molecule type" value="Genomic_DNA"/>
</dbReference>
<name>A0A4C1U508_EUMVA</name>
<dbReference type="AlphaFoldDB" id="A0A4C1U508"/>
<evidence type="ECO:0000313" key="1">
    <source>
        <dbReference type="EMBL" id="GBP21432.1"/>
    </source>
</evidence>
<keyword evidence="2" id="KW-1185">Reference proteome</keyword>
<evidence type="ECO:0000313" key="2">
    <source>
        <dbReference type="Proteomes" id="UP000299102"/>
    </source>
</evidence>
<organism evidence="1 2">
    <name type="scientific">Eumeta variegata</name>
    <name type="common">Bagworm moth</name>
    <name type="synonym">Eumeta japonica</name>
    <dbReference type="NCBI Taxonomy" id="151549"/>
    <lineage>
        <taxon>Eukaryota</taxon>
        <taxon>Metazoa</taxon>
        <taxon>Ecdysozoa</taxon>
        <taxon>Arthropoda</taxon>
        <taxon>Hexapoda</taxon>
        <taxon>Insecta</taxon>
        <taxon>Pterygota</taxon>
        <taxon>Neoptera</taxon>
        <taxon>Endopterygota</taxon>
        <taxon>Lepidoptera</taxon>
        <taxon>Glossata</taxon>
        <taxon>Ditrysia</taxon>
        <taxon>Tineoidea</taxon>
        <taxon>Psychidae</taxon>
        <taxon>Oiketicinae</taxon>
        <taxon>Eumeta</taxon>
    </lineage>
</organism>
<dbReference type="Proteomes" id="UP000299102">
    <property type="component" value="Unassembled WGS sequence"/>
</dbReference>
<accession>A0A4C1U508</accession>
<reference evidence="1 2" key="1">
    <citation type="journal article" date="2019" name="Commun. Biol.">
        <title>The bagworm genome reveals a unique fibroin gene that provides high tensile strength.</title>
        <authorList>
            <person name="Kono N."/>
            <person name="Nakamura H."/>
            <person name="Ohtoshi R."/>
            <person name="Tomita M."/>
            <person name="Numata K."/>
            <person name="Arakawa K."/>
        </authorList>
    </citation>
    <scope>NUCLEOTIDE SEQUENCE [LARGE SCALE GENOMIC DNA]</scope>
</reference>
<proteinExistence type="predicted"/>
<protein>
    <submittedName>
        <fullName evidence="1">Uncharacterized protein</fullName>
    </submittedName>
</protein>